<dbReference type="AlphaFoldDB" id="A0A813NYF3"/>
<comment type="subcellular location">
    <subcellularLocation>
        <location evidence="1">Membrane</location>
    </subcellularLocation>
</comment>
<accession>A0A813NYF3</accession>
<evidence type="ECO:0000256" key="2">
    <source>
        <dbReference type="ARBA" id="ARBA00022692"/>
    </source>
</evidence>
<feature type="signal peptide" evidence="6">
    <location>
        <begin position="1"/>
        <end position="19"/>
    </location>
</feature>
<evidence type="ECO:0000313" key="9">
    <source>
        <dbReference type="Proteomes" id="UP000663879"/>
    </source>
</evidence>
<dbReference type="Pfam" id="PF23263">
    <property type="entry name" value="C8-3_MUC4"/>
    <property type="match status" value="1"/>
</dbReference>
<evidence type="ECO:0000256" key="1">
    <source>
        <dbReference type="ARBA" id="ARBA00004370"/>
    </source>
</evidence>
<evidence type="ECO:0000313" key="8">
    <source>
        <dbReference type="EMBL" id="CAF0745547.1"/>
    </source>
</evidence>
<evidence type="ECO:0000259" key="7">
    <source>
        <dbReference type="PROSITE" id="PS50856"/>
    </source>
</evidence>
<dbReference type="Proteomes" id="UP000663879">
    <property type="component" value="Unassembled WGS sequence"/>
</dbReference>
<protein>
    <recommendedName>
        <fullName evidence="7">AMOP domain-containing protein</fullName>
    </recommendedName>
</protein>
<dbReference type="PANTHER" id="PTHR13802">
    <property type="entry name" value="MUCIN 4-RELATED"/>
    <property type="match status" value="1"/>
</dbReference>
<organism evidence="8 9">
    <name type="scientific">Brachionus calyciflorus</name>
    <dbReference type="NCBI Taxonomy" id="104777"/>
    <lineage>
        <taxon>Eukaryota</taxon>
        <taxon>Metazoa</taxon>
        <taxon>Spiralia</taxon>
        <taxon>Gnathifera</taxon>
        <taxon>Rotifera</taxon>
        <taxon>Eurotatoria</taxon>
        <taxon>Monogononta</taxon>
        <taxon>Pseudotrocha</taxon>
        <taxon>Ploima</taxon>
        <taxon>Brachionidae</taxon>
        <taxon>Brachionus</taxon>
    </lineage>
</organism>
<dbReference type="Pfam" id="PF00094">
    <property type="entry name" value="VWD"/>
    <property type="match status" value="1"/>
</dbReference>
<gene>
    <name evidence="8" type="ORF">OXX778_LOCUS3627</name>
</gene>
<dbReference type="Pfam" id="PF03782">
    <property type="entry name" value="AMOP"/>
    <property type="match status" value="1"/>
</dbReference>
<dbReference type="EMBL" id="CAJNOC010000326">
    <property type="protein sequence ID" value="CAF0745547.1"/>
    <property type="molecule type" value="Genomic_DNA"/>
</dbReference>
<evidence type="ECO:0000256" key="4">
    <source>
        <dbReference type="ARBA" id="ARBA00023136"/>
    </source>
</evidence>
<evidence type="ECO:0000256" key="6">
    <source>
        <dbReference type="SAM" id="SignalP"/>
    </source>
</evidence>
<feature type="domain" description="AMOP" evidence="7">
    <location>
        <begin position="15"/>
        <end position="157"/>
    </location>
</feature>
<keyword evidence="6" id="KW-0732">Signal</keyword>
<keyword evidence="4" id="KW-0472">Membrane</keyword>
<dbReference type="SMART" id="SM00723">
    <property type="entry name" value="AMOP"/>
    <property type="match status" value="1"/>
</dbReference>
<dbReference type="PROSITE" id="PS50856">
    <property type="entry name" value="AMOP"/>
    <property type="match status" value="1"/>
</dbReference>
<name>A0A813NYF3_9BILA</name>
<evidence type="ECO:0000256" key="5">
    <source>
        <dbReference type="ARBA" id="ARBA00023157"/>
    </source>
</evidence>
<dbReference type="InterPro" id="IPR051495">
    <property type="entry name" value="Epithelial_Barrier/Signaling"/>
</dbReference>
<dbReference type="OrthoDB" id="6236007at2759"/>
<dbReference type="InterPro" id="IPR001846">
    <property type="entry name" value="VWF_type-D"/>
</dbReference>
<keyword evidence="3" id="KW-1133">Transmembrane helix</keyword>
<reference evidence="8" key="1">
    <citation type="submission" date="2021-02" db="EMBL/GenBank/DDBJ databases">
        <authorList>
            <person name="Nowell W R."/>
        </authorList>
    </citation>
    <scope>NUCLEOTIDE SEQUENCE</scope>
    <source>
        <strain evidence="8">Ploen Becks lab</strain>
    </source>
</reference>
<comment type="caution">
    <text evidence="8">The sequence shown here is derived from an EMBL/GenBank/DDBJ whole genome shotgun (WGS) entry which is preliminary data.</text>
</comment>
<evidence type="ECO:0000256" key="3">
    <source>
        <dbReference type="ARBA" id="ARBA00022989"/>
    </source>
</evidence>
<dbReference type="GO" id="GO:0016020">
    <property type="term" value="C:membrane"/>
    <property type="evidence" value="ECO:0007669"/>
    <property type="project" value="UniProtKB-SubCell"/>
</dbReference>
<keyword evidence="2" id="KW-0812">Transmembrane</keyword>
<dbReference type="InterPro" id="IPR056619">
    <property type="entry name" value="C8-3_MUC4"/>
</dbReference>
<sequence>MLSKKIAFLIIFFVEQVLSYDVCKTWHQNQVDPIPFIQSLPPCRPKLPLVENQAPYSFEGFIMDNTCNPSSPIGCQVFHPGSHVCYRSVYTVTIGFRTAGQQCCYNRKYSLLVGPPSGGTLDLADSKNKLKHFLVDVTPYFLCCLFSNNCDLYYEKRPSDDGLRWRPPMTAGVSGLSHFVTLNGISYTFKTQGIFKLFEIKESNFIVHIKLGYLEVNNKTQANMSVLKALSIKSQNDHIQIETNQNNNLIVNLNKNNSKVSNDKMDLKDAHFRIENGKKIEITYGLGIHFTLELSSNLISLFTSINSNFRSKINGLLTFNTLNFSSENEIRNFFNKNRITNFNETLFDNSNVNETGNYNDFSYIENIEKNQIEFNDFELESLAKKRCNENEKCLYDVSLTGSLEIGESNLKIDKYLEFYNENLN</sequence>
<dbReference type="InterPro" id="IPR005533">
    <property type="entry name" value="AMOP_dom"/>
</dbReference>
<proteinExistence type="predicted"/>
<keyword evidence="5" id="KW-1015">Disulfide bond</keyword>
<dbReference type="PANTHER" id="PTHR13802:SF52">
    <property type="entry name" value="MUCIN-4"/>
    <property type="match status" value="1"/>
</dbReference>
<feature type="chain" id="PRO_5032581471" description="AMOP domain-containing protein" evidence="6">
    <location>
        <begin position="20"/>
        <end position="424"/>
    </location>
</feature>
<keyword evidence="9" id="KW-1185">Reference proteome</keyword>